<name>A0A3L6FMN7_MAIZE</name>
<keyword evidence="4 6" id="KW-1133">Transmembrane helix</keyword>
<organism evidence="7 8">
    <name type="scientific">Zea mays</name>
    <name type="common">Maize</name>
    <dbReference type="NCBI Taxonomy" id="4577"/>
    <lineage>
        <taxon>Eukaryota</taxon>
        <taxon>Viridiplantae</taxon>
        <taxon>Streptophyta</taxon>
        <taxon>Embryophyta</taxon>
        <taxon>Tracheophyta</taxon>
        <taxon>Spermatophyta</taxon>
        <taxon>Magnoliopsida</taxon>
        <taxon>Liliopsida</taxon>
        <taxon>Poales</taxon>
        <taxon>Poaceae</taxon>
        <taxon>PACMAD clade</taxon>
        <taxon>Panicoideae</taxon>
        <taxon>Andropogonodae</taxon>
        <taxon>Andropogoneae</taxon>
        <taxon>Tripsacinae</taxon>
        <taxon>Zea</taxon>
    </lineage>
</organism>
<accession>A0A3L6FMN7</accession>
<evidence type="ECO:0000256" key="1">
    <source>
        <dbReference type="ARBA" id="ARBA00004141"/>
    </source>
</evidence>
<keyword evidence="5 6" id="KW-0472">Membrane</keyword>
<dbReference type="Pfam" id="PF04117">
    <property type="entry name" value="Mpv17_PMP22"/>
    <property type="match status" value="1"/>
</dbReference>
<dbReference type="Proteomes" id="UP000251960">
    <property type="component" value="Chromosome 3"/>
</dbReference>
<comment type="caution">
    <text evidence="7">The sequence shown here is derived from an EMBL/GenBank/DDBJ whole genome shotgun (WGS) entry which is preliminary data.</text>
</comment>
<comment type="similarity">
    <text evidence="2 6">Belongs to the peroxisomal membrane protein PXMP2/4 family.</text>
</comment>
<gene>
    <name evidence="7" type="primary">DDB_G0290631_1</name>
    <name evidence="7" type="ORF">Zm00014a_025033</name>
</gene>
<evidence type="ECO:0000313" key="8">
    <source>
        <dbReference type="Proteomes" id="UP000251960"/>
    </source>
</evidence>
<keyword evidence="3 6" id="KW-0812">Transmembrane</keyword>
<dbReference type="GO" id="GO:0016020">
    <property type="term" value="C:membrane"/>
    <property type="evidence" value="ECO:0007669"/>
    <property type="project" value="UniProtKB-SubCell"/>
</dbReference>
<comment type="caution">
    <text evidence="6">Lacks conserved residue(s) required for the propagation of feature annotation.</text>
</comment>
<evidence type="ECO:0000256" key="6">
    <source>
        <dbReference type="RuleBase" id="RU363053"/>
    </source>
</evidence>
<dbReference type="EMBL" id="NCVQ01000004">
    <property type="protein sequence ID" value="PWZ34090.1"/>
    <property type="molecule type" value="Genomic_DNA"/>
</dbReference>
<feature type="transmembrane region" description="Helical" evidence="6">
    <location>
        <begin position="20"/>
        <end position="41"/>
    </location>
</feature>
<sequence>MLTLDPEDSLDFLRTARMATYGFLISGPTLHLWFNFISKLFPKKDVVNTLKKMALGQAVYGPIMKSVFFSYNAGLQGETLPEIIARLKRDLVPAITSGLLYWPTCDLITFKFVPVHLQVTDAFWKYLLGLSLFGVAAFLT</sequence>
<evidence type="ECO:0000313" key="7">
    <source>
        <dbReference type="EMBL" id="PWZ34090.1"/>
    </source>
</evidence>
<dbReference type="InterPro" id="IPR007248">
    <property type="entry name" value="Mpv17_PMP22"/>
</dbReference>
<evidence type="ECO:0000256" key="2">
    <source>
        <dbReference type="ARBA" id="ARBA00006824"/>
    </source>
</evidence>
<dbReference type="PANTHER" id="PTHR11266:SF18">
    <property type="entry name" value="OS12G0508100 PROTEIN"/>
    <property type="match status" value="1"/>
</dbReference>
<dbReference type="PANTHER" id="PTHR11266">
    <property type="entry name" value="PEROXISOMAL MEMBRANE PROTEIN 2, PXMP2 MPV17"/>
    <property type="match status" value="1"/>
</dbReference>
<reference evidence="7 8" key="1">
    <citation type="journal article" date="2018" name="Nat. Genet.">
        <title>Extensive intraspecific gene order and gene structural variations between Mo17 and other maize genomes.</title>
        <authorList>
            <person name="Sun S."/>
            <person name="Zhou Y."/>
            <person name="Chen J."/>
            <person name="Shi J."/>
            <person name="Zhao H."/>
            <person name="Zhao H."/>
            <person name="Song W."/>
            <person name="Zhang M."/>
            <person name="Cui Y."/>
            <person name="Dong X."/>
            <person name="Liu H."/>
            <person name="Ma X."/>
            <person name="Jiao Y."/>
            <person name="Wang B."/>
            <person name="Wei X."/>
            <person name="Stein J.C."/>
            <person name="Glaubitz J.C."/>
            <person name="Lu F."/>
            <person name="Yu G."/>
            <person name="Liang C."/>
            <person name="Fengler K."/>
            <person name="Li B."/>
            <person name="Rafalski A."/>
            <person name="Schnable P.S."/>
            <person name="Ware D.H."/>
            <person name="Buckler E.S."/>
            <person name="Lai J."/>
        </authorList>
    </citation>
    <scope>NUCLEOTIDE SEQUENCE [LARGE SCALE GENOMIC DNA]</scope>
    <source>
        <strain evidence="8">cv. Missouri 17</strain>
        <tissue evidence="7">Seedling</tissue>
    </source>
</reference>
<protein>
    <submittedName>
        <fullName evidence="7">PXMP2/4 family protein 4</fullName>
    </submittedName>
</protein>
<dbReference type="ExpressionAtlas" id="A0A3L6FMN7">
    <property type="expression patterns" value="baseline and differential"/>
</dbReference>
<proteinExistence type="inferred from homology"/>
<evidence type="ECO:0000256" key="5">
    <source>
        <dbReference type="ARBA" id="ARBA00023136"/>
    </source>
</evidence>
<dbReference type="AlphaFoldDB" id="A0A3L6FMN7"/>
<comment type="subcellular location">
    <subcellularLocation>
        <location evidence="1">Membrane</location>
        <topology evidence="1">Multi-pass membrane protein</topology>
    </subcellularLocation>
</comment>
<evidence type="ECO:0000256" key="3">
    <source>
        <dbReference type="ARBA" id="ARBA00022692"/>
    </source>
</evidence>
<evidence type="ECO:0000256" key="4">
    <source>
        <dbReference type="ARBA" id="ARBA00022989"/>
    </source>
</evidence>